<dbReference type="SUPFAM" id="SSF52833">
    <property type="entry name" value="Thioredoxin-like"/>
    <property type="match status" value="1"/>
</dbReference>
<dbReference type="CDD" id="cd02968">
    <property type="entry name" value="SCO"/>
    <property type="match status" value="1"/>
</dbReference>
<evidence type="ECO:0000313" key="5">
    <source>
        <dbReference type="EMBL" id="BDV34057.1"/>
    </source>
</evidence>
<feature type="domain" description="Thioredoxin" evidence="4">
    <location>
        <begin position="234"/>
        <end position="399"/>
    </location>
</feature>
<dbReference type="Pfam" id="PF02630">
    <property type="entry name" value="SCO1-SenC"/>
    <property type="match status" value="1"/>
</dbReference>
<comment type="similarity">
    <text evidence="1">Belongs to the SCO1/2 family.</text>
</comment>
<keyword evidence="3" id="KW-1133">Transmembrane helix</keyword>
<evidence type="ECO:0000259" key="4">
    <source>
        <dbReference type="PROSITE" id="PS51352"/>
    </source>
</evidence>
<keyword evidence="2" id="KW-0186">Copper</keyword>
<dbReference type="InterPro" id="IPR036249">
    <property type="entry name" value="Thioredoxin-like_sf"/>
</dbReference>
<organism evidence="5 6">
    <name type="scientific">Methylocystis iwaonis</name>
    <dbReference type="NCBI Taxonomy" id="2885079"/>
    <lineage>
        <taxon>Bacteria</taxon>
        <taxon>Pseudomonadati</taxon>
        <taxon>Pseudomonadota</taxon>
        <taxon>Alphaproteobacteria</taxon>
        <taxon>Hyphomicrobiales</taxon>
        <taxon>Methylocystaceae</taxon>
        <taxon>Methylocystis</taxon>
    </lineage>
</organism>
<evidence type="ECO:0000256" key="2">
    <source>
        <dbReference type="ARBA" id="ARBA00023008"/>
    </source>
</evidence>
<feature type="transmembrane region" description="Helical" evidence="3">
    <location>
        <begin position="41"/>
        <end position="60"/>
    </location>
</feature>
<dbReference type="Proteomes" id="UP001317629">
    <property type="component" value="Chromosome"/>
</dbReference>
<name>A0ABM8E7X8_9HYPH</name>
<dbReference type="InterPro" id="IPR003782">
    <property type="entry name" value="SCO1/SenC"/>
</dbReference>
<dbReference type="EMBL" id="AP027142">
    <property type="protein sequence ID" value="BDV34057.1"/>
    <property type="molecule type" value="Genomic_DNA"/>
</dbReference>
<keyword evidence="6" id="KW-1185">Reference proteome</keyword>
<accession>A0ABM8E7X8</accession>
<evidence type="ECO:0000256" key="1">
    <source>
        <dbReference type="ARBA" id="ARBA00010996"/>
    </source>
</evidence>
<gene>
    <name evidence="5" type="ORF">SS37A_15860</name>
</gene>
<protein>
    <recommendedName>
        <fullName evidence="4">Thioredoxin domain-containing protein</fullName>
    </recommendedName>
</protein>
<dbReference type="PANTHER" id="PTHR12151">
    <property type="entry name" value="ELECTRON TRANSPORT PROTIN SCO1/SENC FAMILY MEMBER"/>
    <property type="match status" value="1"/>
</dbReference>
<dbReference type="Gene3D" id="3.40.30.10">
    <property type="entry name" value="Glutaredoxin"/>
    <property type="match status" value="1"/>
</dbReference>
<evidence type="ECO:0000256" key="3">
    <source>
        <dbReference type="SAM" id="Phobius"/>
    </source>
</evidence>
<dbReference type="PANTHER" id="PTHR12151:SF25">
    <property type="entry name" value="LINALOOL DEHYDRATASE_ISOMERASE DOMAIN-CONTAINING PROTEIN"/>
    <property type="match status" value="1"/>
</dbReference>
<evidence type="ECO:0000313" key="6">
    <source>
        <dbReference type="Proteomes" id="UP001317629"/>
    </source>
</evidence>
<dbReference type="InterPro" id="IPR013766">
    <property type="entry name" value="Thioredoxin_domain"/>
</dbReference>
<dbReference type="RefSeq" id="WP_281931664.1">
    <property type="nucleotide sequence ID" value="NZ_AP027142.1"/>
</dbReference>
<sequence>MFVLIRPRSTVLIDPATNASEILAEASTRRREMRRTACKRVLALALAYAAFESMSAILAIRPDAKIIGVFSILGLSWACSSLFAKRRFTERVTIERNIVCVSHYVDDELVGRRRVKAIGVVRHIDDAGDCRRVEVEGVARQLEIARDVLPGEREAIVERLAAALREAGVEAPVRTVCKTPSCAASAAPAAPSERGAEDAPAKRTQSPWIACAAASALMVLPMLQATPQPRDAIAAPGKTAPAFRLTSSKGETVDDRTMLGRPYAIFFGFTKCPEACPATLLELTTVVKEAGADTSDFEILFVSLDAERDTPDVLSDFVGSFGGRVTGLRGSTDELARAAQAFRVYHRKVPLKGGGYTIDHTTLVYLVDHRGQLVDTLSFMEQADIASKRLKAFLVEAAAHGAGRSGRRRSRIHARAGAAVKPARRSRWTSARQPAALHATSGRWTLYRCYSASRSDTRGE</sequence>
<dbReference type="PROSITE" id="PS51352">
    <property type="entry name" value="THIOREDOXIN_2"/>
    <property type="match status" value="1"/>
</dbReference>
<proteinExistence type="inferred from homology"/>
<reference evidence="5 6" key="1">
    <citation type="journal article" date="2023" name="Int. J. Syst. Evol. Microbiol.">
        <title>Methylocystis iwaonis sp. nov., a type II methane-oxidizing bacterium from surface soil of a rice paddy field in Japan, and emended description of the genus Methylocystis (ex Whittenbury et al. 1970) Bowman et al. 1993.</title>
        <authorList>
            <person name="Kaise H."/>
            <person name="Sawadogo J.B."/>
            <person name="Alam M.S."/>
            <person name="Ueno C."/>
            <person name="Dianou D."/>
            <person name="Shinjo R."/>
            <person name="Asakawa S."/>
        </authorList>
    </citation>
    <scope>NUCLEOTIDE SEQUENCE [LARGE SCALE GENOMIC DNA]</scope>
    <source>
        <strain evidence="5 6">SS37A-Re</strain>
    </source>
</reference>
<keyword evidence="3" id="KW-0812">Transmembrane</keyword>
<keyword evidence="3" id="KW-0472">Membrane</keyword>